<evidence type="ECO:0000313" key="2">
    <source>
        <dbReference type="Proteomes" id="UP000502298"/>
    </source>
</evidence>
<protein>
    <submittedName>
        <fullName evidence="1">Uncharacterized protein</fullName>
    </submittedName>
</protein>
<gene>
    <name evidence="1" type="ORF">HC352_05560</name>
</gene>
<dbReference type="AlphaFoldDB" id="A0A6H2ELS5"/>
<accession>A0A6H2ELS5</accession>
<keyword evidence="2" id="KW-1185">Reference proteome</keyword>
<name>A0A6H2ELS5_9ACTO</name>
<sequence length="149" mass="17340">MTPHEQTTAWEKAIAEHDWNTARQLSDTAAQIAYICTLEAGDAIIRTHHTIQALELEKEHWENAYYDLAEHINASFPRRQRTQIPHTRRTKNPDTYTEDLHKALVSIQRELQRQPCGIAGVRITSKGSEFMTREEAYQAMKQEYRFSEA</sequence>
<reference evidence="1 2" key="1">
    <citation type="submission" date="2020-03" db="EMBL/GenBank/DDBJ databases">
        <title>Complete genome of Arcanobacterium buesumensis sp. nov. strain 2701.</title>
        <authorList>
            <person name="Borowiak M."/>
            <person name="Alssahen M."/>
            <person name="Laemmler C."/>
            <person name="Malorny B."/>
            <person name="Hassan A."/>
            <person name="Prenger-Berninghoff E."/>
            <person name="Ploetz M."/>
            <person name="Abdulmawjood A."/>
        </authorList>
    </citation>
    <scope>NUCLEOTIDE SEQUENCE [LARGE SCALE GENOMIC DNA]</scope>
    <source>
        <strain evidence="1 2">2701</strain>
    </source>
</reference>
<dbReference type="Proteomes" id="UP000502298">
    <property type="component" value="Chromosome"/>
</dbReference>
<dbReference type="RefSeq" id="WP_168917953.1">
    <property type="nucleotide sequence ID" value="NZ_CP050804.1"/>
</dbReference>
<evidence type="ECO:0000313" key="1">
    <source>
        <dbReference type="EMBL" id="QJC22019.1"/>
    </source>
</evidence>
<proteinExistence type="predicted"/>
<dbReference type="KEGG" id="arca:HC352_05560"/>
<organism evidence="1 2">
    <name type="scientific">Arcanobacterium buesumense</name>
    <dbReference type="NCBI Taxonomy" id="2722751"/>
    <lineage>
        <taxon>Bacteria</taxon>
        <taxon>Bacillati</taxon>
        <taxon>Actinomycetota</taxon>
        <taxon>Actinomycetes</taxon>
        <taxon>Actinomycetales</taxon>
        <taxon>Actinomycetaceae</taxon>
        <taxon>Arcanobacterium</taxon>
    </lineage>
</organism>
<dbReference type="EMBL" id="CP050804">
    <property type="protein sequence ID" value="QJC22019.1"/>
    <property type="molecule type" value="Genomic_DNA"/>
</dbReference>